<name>A0ABD3MTF4_9STRA</name>
<protein>
    <submittedName>
        <fullName evidence="2">Uncharacterized protein</fullName>
    </submittedName>
</protein>
<dbReference type="CDD" id="cd14733">
    <property type="entry name" value="BACK"/>
    <property type="match status" value="1"/>
</dbReference>
<dbReference type="InterPro" id="IPR011333">
    <property type="entry name" value="SKP1/BTB/POZ_sf"/>
</dbReference>
<comment type="caution">
    <text evidence="2">The sequence shown here is derived from an EMBL/GenBank/DDBJ whole genome shotgun (WGS) entry which is preliminary data.</text>
</comment>
<feature type="compositionally biased region" description="Acidic residues" evidence="1">
    <location>
        <begin position="132"/>
        <end position="158"/>
    </location>
</feature>
<sequence length="158" mass="17609">MKLHARGIIDAADKYGVVDLKLAAEACLVKTTTAFSIENLLDLLLYADSMNCALLKEAATDFMLENKVEVLEKISFKDAPGDLISDFLAALERGESKDRTDGDSGTDLSAKRISELRWKAQEKGLNVTDQVLTEDEEEEDSEEDEEEEVSEEDEEEED</sequence>
<evidence type="ECO:0000313" key="2">
    <source>
        <dbReference type="EMBL" id="KAL3767236.1"/>
    </source>
</evidence>
<accession>A0ABD3MTF4</accession>
<organism evidence="2 3">
    <name type="scientific">Stephanodiscus triporus</name>
    <dbReference type="NCBI Taxonomy" id="2934178"/>
    <lineage>
        <taxon>Eukaryota</taxon>
        <taxon>Sar</taxon>
        <taxon>Stramenopiles</taxon>
        <taxon>Ochrophyta</taxon>
        <taxon>Bacillariophyta</taxon>
        <taxon>Coscinodiscophyceae</taxon>
        <taxon>Thalassiosirophycidae</taxon>
        <taxon>Stephanodiscales</taxon>
        <taxon>Stephanodiscaceae</taxon>
        <taxon>Stephanodiscus</taxon>
    </lineage>
</organism>
<keyword evidence="3" id="KW-1185">Reference proteome</keyword>
<evidence type="ECO:0000256" key="1">
    <source>
        <dbReference type="SAM" id="MobiDB-lite"/>
    </source>
</evidence>
<dbReference type="EMBL" id="JALLAZ020001711">
    <property type="protein sequence ID" value="KAL3767236.1"/>
    <property type="molecule type" value="Genomic_DNA"/>
</dbReference>
<proteinExistence type="predicted"/>
<evidence type="ECO:0000313" key="3">
    <source>
        <dbReference type="Proteomes" id="UP001530315"/>
    </source>
</evidence>
<feature type="region of interest" description="Disordered" evidence="1">
    <location>
        <begin position="124"/>
        <end position="158"/>
    </location>
</feature>
<gene>
    <name evidence="2" type="ORF">ACHAW5_005247</name>
</gene>
<reference evidence="2 3" key="1">
    <citation type="submission" date="2024-10" db="EMBL/GenBank/DDBJ databases">
        <title>Updated reference genomes for cyclostephanoid diatoms.</title>
        <authorList>
            <person name="Roberts W.R."/>
            <person name="Alverson A.J."/>
        </authorList>
    </citation>
    <scope>NUCLEOTIDE SEQUENCE [LARGE SCALE GENOMIC DNA]</scope>
    <source>
        <strain evidence="2 3">AJA276-08</strain>
    </source>
</reference>
<dbReference type="Proteomes" id="UP001530315">
    <property type="component" value="Unassembled WGS sequence"/>
</dbReference>
<dbReference type="AlphaFoldDB" id="A0ABD3MTF4"/>
<dbReference type="Gene3D" id="3.30.710.10">
    <property type="entry name" value="Potassium Channel Kv1.1, Chain A"/>
    <property type="match status" value="1"/>
</dbReference>